<reference evidence="2 4" key="1">
    <citation type="submission" date="2024-07" db="EMBL/GenBank/DDBJ databases">
        <authorList>
            <person name="Akdeniz Z."/>
        </authorList>
    </citation>
    <scope>NUCLEOTIDE SEQUENCE [LARGE SCALE GENOMIC DNA]</scope>
</reference>
<evidence type="ECO:0000313" key="4">
    <source>
        <dbReference type="Proteomes" id="UP001642409"/>
    </source>
</evidence>
<evidence type="ECO:0000313" key="3">
    <source>
        <dbReference type="EMBL" id="CAL6049114.1"/>
    </source>
</evidence>
<dbReference type="Proteomes" id="UP001642409">
    <property type="component" value="Unassembled WGS sequence"/>
</dbReference>
<proteinExistence type="predicted"/>
<keyword evidence="1" id="KW-1133">Transmembrane helix</keyword>
<feature type="transmembrane region" description="Helical" evidence="1">
    <location>
        <begin position="108"/>
        <end position="130"/>
    </location>
</feature>
<keyword evidence="1" id="KW-0472">Membrane</keyword>
<evidence type="ECO:0000313" key="2">
    <source>
        <dbReference type="EMBL" id="CAL6049106.1"/>
    </source>
</evidence>
<accession>A0ABP1JXN1</accession>
<gene>
    <name evidence="2" type="ORF">HINF_LOCUS43014</name>
    <name evidence="3" type="ORF">HINF_LOCUS43018</name>
</gene>
<protein>
    <submittedName>
        <fullName evidence="2">Hypothetical_protein</fullName>
    </submittedName>
</protein>
<sequence>MNNQELLQKLVGLQSLFKELDILDVQMQQKQEVYTSTKFQHSYTQENSQFQELLDGNYETIQEETINLSFHQHQKYVPKLSSAQKKAGFAEAYREAHISQLQAESKNMMTLLGVLLIADEIACLVVYYFTQHLKKYYKARNELVQVYLQTGEQFEFTVREVISEENVRRNAEITHDINELNVFEFE</sequence>
<name>A0ABP1JXN1_9EUKA</name>
<evidence type="ECO:0000256" key="1">
    <source>
        <dbReference type="SAM" id="Phobius"/>
    </source>
</evidence>
<comment type="caution">
    <text evidence="2">The sequence shown here is derived from an EMBL/GenBank/DDBJ whole genome shotgun (WGS) entry which is preliminary data.</text>
</comment>
<keyword evidence="1" id="KW-0812">Transmembrane</keyword>
<organism evidence="2 4">
    <name type="scientific">Hexamita inflata</name>
    <dbReference type="NCBI Taxonomy" id="28002"/>
    <lineage>
        <taxon>Eukaryota</taxon>
        <taxon>Metamonada</taxon>
        <taxon>Diplomonadida</taxon>
        <taxon>Hexamitidae</taxon>
        <taxon>Hexamitinae</taxon>
        <taxon>Hexamita</taxon>
    </lineage>
</organism>
<dbReference type="EMBL" id="CAXDID020000177">
    <property type="protein sequence ID" value="CAL6049106.1"/>
    <property type="molecule type" value="Genomic_DNA"/>
</dbReference>
<dbReference type="EMBL" id="CAXDID020000177">
    <property type="protein sequence ID" value="CAL6049114.1"/>
    <property type="molecule type" value="Genomic_DNA"/>
</dbReference>
<keyword evidence="4" id="KW-1185">Reference proteome</keyword>